<dbReference type="AlphaFoldDB" id="R8AYM9"/>
<reference evidence="10 11" key="1">
    <citation type="journal article" date="2013" name="Genome Announc.">
        <title>Draft Genome Sequence of the Moderately Halophilic Bacterium Marinobacter lipolyticus Strain SM19.</title>
        <authorList>
            <person name="Papke R.T."/>
            <person name="de la Haba R.R."/>
            <person name="Infante-Dominguez C."/>
            <person name="Perez D."/>
            <person name="Sanchez-Porro C."/>
            <person name="Lapierre P."/>
            <person name="Ventosa A."/>
        </authorList>
    </citation>
    <scope>NUCLEOTIDE SEQUENCE [LARGE SCALE GENOMIC DNA]</scope>
    <source>
        <strain evidence="10 11">SM19</strain>
    </source>
</reference>
<dbReference type="OrthoDB" id="9804792at2"/>
<dbReference type="GO" id="GO:0006310">
    <property type="term" value="P:DNA recombination"/>
    <property type="evidence" value="ECO:0007669"/>
    <property type="project" value="UniProtKB-UniRule"/>
</dbReference>
<evidence type="ECO:0000256" key="1">
    <source>
        <dbReference type="ARBA" id="ARBA00003065"/>
    </source>
</evidence>
<dbReference type="InterPro" id="IPR037278">
    <property type="entry name" value="ARFGAP/RecO"/>
</dbReference>
<dbReference type="InterPro" id="IPR042242">
    <property type="entry name" value="RecO_C"/>
</dbReference>
<dbReference type="InterPro" id="IPR012340">
    <property type="entry name" value="NA-bd_OB-fold"/>
</dbReference>
<dbReference type="Proteomes" id="UP000016540">
    <property type="component" value="Unassembled WGS sequence"/>
</dbReference>
<evidence type="ECO:0000256" key="7">
    <source>
        <dbReference type="ARBA" id="ARBA00033409"/>
    </source>
</evidence>
<keyword evidence="5 8" id="KW-0233">DNA recombination</keyword>
<evidence type="ECO:0000256" key="8">
    <source>
        <dbReference type="HAMAP-Rule" id="MF_00201"/>
    </source>
</evidence>
<comment type="function">
    <text evidence="1 8">Involved in DNA repair and RecF pathway recombination.</text>
</comment>
<dbReference type="eggNOG" id="COG1381">
    <property type="taxonomic scope" value="Bacteria"/>
</dbReference>
<name>R8AYM9_9GAMM</name>
<dbReference type="InterPro" id="IPR022572">
    <property type="entry name" value="DNA_rep/recomb_RecO_N"/>
</dbReference>
<dbReference type="Pfam" id="PF11967">
    <property type="entry name" value="RecO_N"/>
    <property type="match status" value="1"/>
</dbReference>
<dbReference type="STRING" id="1318628.MARLIPOL_13434"/>
<evidence type="ECO:0000256" key="2">
    <source>
        <dbReference type="ARBA" id="ARBA00007452"/>
    </source>
</evidence>
<feature type="domain" description="DNA replication/recombination mediator RecO N-terminal" evidence="9">
    <location>
        <begin position="7"/>
        <end position="77"/>
    </location>
</feature>
<evidence type="ECO:0000256" key="3">
    <source>
        <dbReference type="ARBA" id="ARBA00021310"/>
    </source>
</evidence>
<keyword evidence="4 8" id="KW-0227">DNA damage</keyword>
<comment type="caution">
    <text evidence="10">The sequence shown here is derived from an EMBL/GenBank/DDBJ whole genome shotgun (WGS) entry which is preliminary data.</text>
</comment>
<evidence type="ECO:0000256" key="5">
    <source>
        <dbReference type="ARBA" id="ARBA00023172"/>
    </source>
</evidence>
<sequence>MAGSVQQEPAYVLHRRLWRETSLQVDVFTLNAGRVSLIARGANSAKSPLKAQLQPFQPLMLDWTGRGNLKTLTQTDVRSGPSLSRTTALYSGLYINELLQRVLPAADPHPSLFAAYIQVITELSETDDVEPVLRRFECSFAEALGYRFAWDIATDSGAGVEAGQSYCYDPERGILLCPDENVRLRNLSGDTLMALASGDLESPDCRRTAKRVMRVLVDYLLQGKPLHSRSLFSHGRREPNES</sequence>
<dbReference type="SUPFAM" id="SSF57863">
    <property type="entry name" value="ArfGap/RecO-like zinc finger"/>
    <property type="match status" value="1"/>
</dbReference>
<evidence type="ECO:0000259" key="9">
    <source>
        <dbReference type="Pfam" id="PF11967"/>
    </source>
</evidence>
<dbReference type="RefSeq" id="WP_012138796.1">
    <property type="nucleotide sequence ID" value="NZ_KE007326.1"/>
</dbReference>
<evidence type="ECO:0000256" key="4">
    <source>
        <dbReference type="ARBA" id="ARBA00022763"/>
    </source>
</evidence>
<dbReference type="GO" id="GO:0043590">
    <property type="term" value="C:bacterial nucleoid"/>
    <property type="evidence" value="ECO:0007669"/>
    <property type="project" value="TreeGrafter"/>
</dbReference>
<dbReference type="PANTHER" id="PTHR33991:SF1">
    <property type="entry name" value="DNA REPAIR PROTEIN RECO"/>
    <property type="match status" value="1"/>
</dbReference>
<dbReference type="Gene3D" id="2.40.50.140">
    <property type="entry name" value="Nucleic acid-binding proteins"/>
    <property type="match status" value="1"/>
</dbReference>
<accession>R8AYM9</accession>
<proteinExistence type="inferred from homology"/>
<keyword evidence="11" id="KW-1185">Reference proteome</keyword>
<dbReference type="PANTHER" id="PTHR33991">
    <property type="entry name" value="DNA REPAIR PROTEIN RECO"/>
    <property type="match status" value="1"/>
</dbReference>
<dbReference type="NCBIfam" id="TIGR00613">
    <property type="entry name" value="reco"/>
    <property type="match status" value="1"/>
</dbReference>
<gene>
    <name evidence="8" type="primary">recO</name>
    <name evidence="10" type="ORF">MARLIPOL_13434</name>
</gene>
<dbReference type="Pfam" id="PF02565">
    <property type="entry name" value="RecO_C"/>
    <property type="match status" value="1"/>
</dbReference>
<protein>
    <recommendedName>
        <fullName evidence="3 8">DNA repair protein RecO</fullName>
    </recommendedName>
    <alternativeName>
        <fullName evidence="7 8">Recombination protein O</fullName>
    </alternativeName>
</protein>
<dbReference type="EMBL" id="ASAD01000015">
    <property type="protein sequence ID" value="EON91451.1"/>
    <property type="molecule type" value="Genomic_DNA"/>
</dbReference>
<comment type="similarity">
    <text evidence="2 8">Belongs to the RecO family.</text>
</comment>
<evidence type="ECO:0000313" key="11">
    <source>
        <dbReference type="Proteomes" id="UP000016540"/>
    </source>
</evidence>
<dbReference type="GO" id="GO:0006302">
    <property type="term" value="P:double-strand break repair"/>
    <property type="evidence" value="ECO:0007669"/>
    <property type="project" value="TreeGrafter"/>
</dbReference>
<organism evidence="10 11">
    <name type="scientific">Marinobacter lipolyticus SM19</name>
    <dbReference type="NCBI Taxonomy" id="1318628"/>
    <lineage>
        <taxon>Bacteria</taxon>
        <taxon>Pseudomonadati</taxon>
        <taxon>Pseudomonadota</taxon>
        <taxon>Gammaproteobacteria</taxon>
        <taxon>Pseudomonadales</taxon>
        <taxon>Marinobacteraceae</taxon>
        <taxon>Marinobacter</taxon>
    </lineage>
</organism>
<dbReference type="HOGENOM" id="CLU_066645_1_0_6"/>
<evidence type="ECO:0000256" key="6">
    <source>
        <dbReference type="ARBA" id="ARBA00023204"/>
    </source>
</evidence>
<dbReference type="Gene3D" id="1.20.1440.120">
    <property type="entry name" value="Recombination protein O, C-terminal domain"/>
    <property type="match status" value="1"/>
</dbReference>
<evidence type="ECO:0000313" key="10">
    <source>
        <dbReference type="EMBL" id="EON91451.1"/>
    </source>
</evidence>
<dbReference type="HAMAP" id="MF_00201">
    <property type="entry name" value="RecO"/>
    <property type="match status" value="1"/>
</dbReference>
<keyword evidence="6 8" id="KW-0234">DNA repair</keyword>
<dbReference type="PATRIC" id="fig|1318628.3.peg.2684"/>
<dbReference type="InterPro" id="IPR003717">
    <property type="entry name" value="RecO"/>
</dbReference>
<dbReference type="SUPFAM" id="SSF50249">
    <property type="entry name" value="Nucleic acid-binding proteins"/>
    <property type="match status" value="1"/>
</dbReference>